<reference evidence="2" key="1">
    <citation type="submission" date="2023-10" db="EMBL/GenBank/DDBJ databases">
        <authorList>
            <person name="Chen Y."/>
            <person name="Shah S."/>
            <person name="Dougan E. K."/>
            <person name="Thang M."/>
            <person name="Chan C."/>
        </authorList>
    </citation>
    <scope>NUCLEOTIDE SEQUENCE [LARGE SCALE GENOMIC DNA]</scope>
</reference>
<sequence length="246" mass="26766">MRNTTALAAADEREGGGGPGGVGARRRRPLLCQSTRGGLDASSESQQLTDKNSGLLPLRQRRTSTHHLQPGGTLGPLGMPRRSARGSVSTRLPLTTHNTVHGDVEKKTEEAGYLVTEQPIKTGKGQRRVTRPHGEPRRRRAWTTRRAHPRRALPPPGASQRGAARHRCSRTRALRSMAAHPAASSRDIGPKRSAHRTGCICTEPALSRIVRARMHNDPMRTPGHIGGIKIESDRSGWSRFRTGSIG</sequence>
<keyword evidence="3" id="KW-1185">Reference proteome</keyword>
<feature type="compositionally biased region" description="Basic residues" evidence="1">
    <location>
        <begin position="124"/>
        <end position="151"/>
    </location>
</feature>
<protein>
    <submittedName>
        <fullName evidence="2">Uncharacterized protein</fullName>
    </submittedName>
</protein>
<evidence type="ECO:0000313" key="3">
    <source>
        <dbReference type="Proteomes" id="UP001189429"/>
    </source>
</evidence>
<gene>
    <name evidence="2" type="ORF">PCOR1329_LOCUS7471</name>
</gene>
<comment type="caution">
    <text evidence="2">The sequence shown here is derived from an EMBL/GenBank/DDBJ whole genome shotgun (WGS) entry which is preliminary data.</text>
</comment>
<feature type="region of interest" description="Disordered" evidence="1">
    <location>
        <begin position="122"/>
        <end position="196"/>
    </location>
</feature>
<proteinExistence type="predicted"/>
<dbReference type="Proteomes" id="UP001189429">
    <property type="component" value="Unassembled WGS sequence"/>
</dbReference>
<name>A0ABN9PZQ7_9DINO</name>
<feature type="region of interest" description="Disordered" evidence="1">
    <location>
        <begin position="1"/>
        <end position="88"/>
    </location>
</feature>
<evidence type="ECO:0000313" key="2">
    <source>
        <dbReference type="EMBL" id="CAK0798815.1"/>
    </source>
</evidence>
<evidence type="ECO:0000256" key="1">
    <source>
        <dbReference type="SAM" id="MobiDB-lite"/>
    </source>
</evidence>
<organism evidence="2 3">
    <name type="scientific">Prorocentrum cordatum</name>
    <dbReference type="NCBI Taxonomy" id="2364126"/>
    <lineage>
        <taxon>Eukaryota</taxon>
        <taxon>Sar</taxon>
        <taxon>Alveolata</taxon>
        <taxon>Dinophyceae</taxon>
        <taxon>Prorocentrales</taxon>
        <taxon>Prorocentraceae</taxon>
        <taxon>Prorocentrum</taxon>
    </lineage>
</organism>
<feature type="compositionally biased region" description="Polar residues" evidence="1">
    <location>
        <begin position="32"/>
        <end position="52"/>
    </location>
</feature>
<accession>A0ABN9PZQ7</accession>
<dbReference type="EMBL" id="CAUYUJ010002025">
    <property type="protein sequence ID" value="CAK0798815.1"/>
    <property type="molecule type" value="Genomic_DNA"/>
</dbReference>
<feature type="compositionally biased region" description="Basic residues" evidence="1">
    <location>
        <begin position="163"/>
        <end position="173"/>
    </location>
</feature>